<dbReference type="AlphaFoldDB" id="A0A9J6A436"/>
<organism evidence="6 7">
    <name type="scientific">Solanum commersonii</name>
    <name type="common">Commerson's wild potato</name>
    <name type="synonym">Commerson's nightshade</name>
    <dbReference type="NCBI Taxonomy" id="4109"/>
    <lineage>
        <taxon>Eukaryota</taxon>
        <taxon>Viridiplantae</taxon>
        <taxon>Streptophyta</taxon>
        <taxon>Embryophyta</taxon>
        <taxon>Tracheophyta</taxon>
        <taxon>Spermatophyta</taxon>
        <taxon>Magnoliopsida</taxon>
        <taxon>eudicotyledons</taxon>
        <taxon>Gunneridae</taxon>
        <taxon>Pentapetalae</taxon>
        <taxon>asterids</taxon>
        <taxon>lamiids</taxon>
        <taxon>Solanales</taxon>
        <taxon>Solanaceae</taxon>
        <taxon>Solanoideae</taxon>
        <taxon>Solaneae</taxon>
        <taxon>Solanum</taxon>
    </lineage>
</organism>
<comment type="subcellular location">
    <subcellularLocation>
        <location evidence="1">Membrane</location>
        <topology evidence="1">Multi-pass membrane protein</topology>
    </subcellularLocation>
</comment>
<name>A0A9J6A436_SOLCO</name>
<evidence type="ECO:0000313" key="7">
    <source>
        <dbReference type="Proteomes" id="UP000824120"/>
    </source>
</evidence>
<evidence type="ECO:0000256" key="1">
    <source>
        <dbReference type="ARBA" id="ARBA00004141"/>
    </source>
</evidence>
<proteinExistence type="inferred from homology"/>
<dbReference type="InterPro" id="IPR008429">
    <property type="entry name" value="CLPTM1"/>
</dbReference>
<dbReference type="PANTHER" id="PTHR21347:SF0">
    <property type="entry name" value="LIPID SCRAMBLASE CLPTM1L"/>
    <property type="match status" value="1"/>
</dbReference>
<evidence type="ECO:0000256" key="4">
    <source>
        <dbReference type="ARBA" id="ARBA00022989"/>
    </source>
</evidence>
<comment type="similarity">
    <text evidence="2">Belongs to the CLPTM1 family.</text>
</comment>
<evidence type="ECO:0000256" key="2">
    <source>
        <dbReference type="ARBA" id="ARBA00009310"/>
    </source>
</evidence>
<keyword evidence="4" id="KW-1133">Transmembrane helix</keyword>
<evidence type="ECO:0000256" key="3">
    <source>
        <dbReference type="ARBA" id="ARBA00022692"/>
    </source>
</evidence>
<evidence type="ECO:0000313" key="6">
    <source>
        <dbReference type="EMBL" id="KAG5619098.1"/>
    </source>
</evidence>
<dbReference type="GO" id="GO:0016020">
    <property type="term" value="C:membrane"/>
    <property type="evidence" value="ECO:0007669"/>
    <property type="project" value="UniProtKB-SubCell"/>
</dbReference>
<dbReference type="Proteomes" id="UP000824120">
    <property type="component" value="Chromosome 3"/>
</dbReference>
<keyword evidence="3" id="KW-0812">Transmembrane</keyword>
<reference evidence="6 7" key="1">
    <citation type="submission" date="2020-09" db="EMBL/GenBank/DDBJ databases">
        <title>De no assembly of potato wild relative species, Solanum commersonii.</title>
        <authorList>
            <person name="Cho K."/>
        </authorList>
    </citation>
    <scope>NUCLEOTIDE SEQUENCE [LARGE SCALE GENOMIC DNA]</scope>
    <source>
        <strain evidence="6">LZ3.2</strain>
        <tissue evidence="6">Leaf</tissue>
    </source>
</reference>
<comment type="caution">
    <text evidence="6">The sequence shown here is derived from an EMBL/GenBank/DDBJ whole genome shotgun (WGS) entry which is preliminary data.</text>
</comment>
<keyword evidence="5" id="KW-0472">Membrane</keyword>
<accession>A0A9J6A436</accession>
<gene>
    <name evidence="6" type="ORF">H5410_018922</name>
</gene>
<sequence>MSLKRLASFGGSEAPIVAERRLLRYRANRSKEFRQVEAVGTSAWVFRLLSTSQLFNGESTCSLLFSVCLHLCEAFLKIYVCLRLPAQPLNRSLKLSLTFRFLSTTAVLLHAFKFLFEGLLDISVCLRRLAQDMWFYLFEQQNFSDFGNEGALIWHETNIPYAVWGPQSTRSLSLKYHLSEIRFLFGCIGLYRLLHYLYRGTRFIVTWSAYDCFSSCKEQTESLRHVFFCTLGYSPNPNDPEYRPIVAGRIYCKIMLSREVFILIYGYRGGFHRMKQEPLRNSRGLKEDVTIPEYDEKFPRALKKLKMILREDGPPEWISYWKPNVTINLVNDFTSESHKHDKMAAIPTMDRPSKFIVVMSVLEGNPCTSGVTMIVSRMHSLFDFRHSRMNTHVEVPWSGIISGNKKEYDDLAMKYLSYVLFFLPCALPYTLMYDRHKSWYSWILSSPTRLYMFGKFRLAFHMIALRFSGLSIF</sequence>
<dbReference type="PANTHER" id="PTHR21347">
    <property type="entry name" value="CLEFT LIP AND PALATE ASSOCIATED TRANSMEMBRANE PROTEIN-RELATED"/>
    <property type="match status" value="1"/>
</dbReference>
<dbReference type="EMBL" id="JACXVP010000003">
    <property type="protein sequence ID" value="KAG5619098.1"/>
    <property type="molecule type" value="Genomic_DNA"/>
</dbReference>
<keyword evidence="7" id="KW-1185">Reference proteome</keyword>
<dbReference type="OrthoDB" id="378564at2759"/>
<evidence type="ECO:0000256" key="5">
    <source>
        <dbReference type="ARBA" id="ARBA00023136"/>
    </source>
</evidence>
<protein>
    <submittedName>
        <fullName evidence="6">Uncharacterized protein</fullName>
    </submittedName>
</protein>
<dbReference type="GO" id="GO:0012505">
    <property type="term" value="C:endomembrane system"/>
    <property type="evidence" value="ECO:0007669"/>
    <property type="project" value="TreeGrafter"/>
</dbReference>